<dbReference type="RefSeq" id="WP_220219746.1">
    <property type="nucleotide sequence ID" value="NZ_CP048268.1"/>
</dbReference>
<name>A0ABX8W6N8_9LACO</name>
<keyword evidence="2" id="KW-1133">Transmembrane helix</keyword>
<dbReference type="InterPro" id="IPR010982">
    <property type="entry name" value="Lambda_DNA-bd_dom_sf"/>
</dbReference>
<dbReference type="PANTHER" id="PTHR46558:SF15">
    <property type="entry name" value="HELIX-TURN-HELIX DOMAIN PROTEIN"/>
    <property type="match status" value="1"/>
</dbReference>
<evidence type="ECO:0000313" key="5">
    <source>
        <dbReference type="Proteomes" id="UP000826550"/>
    </source>
</evidence>
<accession>A0ABX8W6N8</accession>
<dbReference type="Gene3D" id="1.10.260.40">
    <property type="entry name" value="lambda repressor-like DNA-binding domains"/>
    <property type="match status" value="1"/>
</dbReference>
<dbReference type="PROSITE" id="PS50943">
    <property type="entry name" value="HTH_CROC1"/>
    <property type="match status" value="1"/>
</dbReference>
<feature type="transmembrane region" description="Helical" evidence="2">
    <location>
        <begin position="76"/>
        <end position="97"/>
    </location>
</feature>
<feature type="domain" description="HTH cro/C1-type" evidence="3">
    <location>
        <begin position="7"/>
        <end position="61"/>
    </location>
</feature>
<evidence type="ECO:0000313" key="4">
    <source>
        <dbReference type="EMBL" id="QYN52919.1"/>
    </source>
</evidence>
<keyword evidence="5" id="KW-1185">Reference proteome</keyword>
<dbReference type="PANTHER" id="PTHR46558">
    <property type="entry name" value="TRACRIPTIONAL REGULATORY PROTEIN-RELATED-RELATED"/>
    <property type="match status" value="1"/>
</dbReference>
<reference evidence="4 5" key="1">
    <citation type="submission" date="2020-01" db="EMBL/GenBank/DDBJ databases">
        <title>Vast differences in strain-level diversity in the gut microbiota of two closely related honey bee species.</title>
        <authorList>
            <person name="Ellegaard K.M."/>
            <person name="Suenami S."/>
            <person name="Miyazaki R."/>
            <person name="Engel P."/>
        </authorList>
    </citation>
    <scope>NUCLEOTIDE SEQUENCE [LARGE SCALE GENOMIC DNA]</scope>
    <source>
        <strain evidence="4 5">ESL0416</strain>
    </source>
</reference>
<dbReference type="Proteomes" id="UP000826550">
    <property type="component" value="Chromosome"/>
</dbReference>
<dbReference type="EMBL" id="CP048268">
    <property type="protein sequence ID" value="QYN52919.1"/>
    <property type="molecule type" value="Genomic_DNA"/>
</dbReference>
<protein>
    <submittedName>
        <fullName evidence="4">Helix-turn-helix transcriptional regulator</fullName>
    </submittedName>
</protein>
<keyword evidence="2" id="KW-0812">Transmembrane</keyword>
<dbReference type="SMART" id="SM00530">
    <property type="entry name" value="HTH_XRE"/>
    <property type="match status" value="1"/>
</dbReference>
<dbReference type="Pfam" id="PF01381">
    <property type="entry name" value="HTH_3"/>
    <property type="match status" value="1"/>
</dbReference>
<feature type="transmembrane region" description="Helical" evidence="2">
    <location>
        <begin position="103"/>
        <end position="122"/>
    </location>
</feature>
<evidence type="ECO:0000259" key="3">
    <source>
        <dbReference type="PROSITE" id="PS50943"/>
    </source>
</evidence>
<keyword evidence="1" id="KW-0238">DNA-binding</keyword>
<proteinExistence type="predicted"/>
<organism evidence="4 5">
    <name type="scientific">Lactobacillus panisapium</name>
    <dbReference type="NCBI Taxonomy" id="2012495"/>
    <lineage>
        <taxon>Bacteria</taxon>
        <taxon>Bacillati</taxon>
        <taxon>Bacillota</taxon>
        <taxon>Bacilli</taxon>
        <taxon>Lactobacillales</taxon>
        <taxon>Lactobacillaceae</taxon>
        <taxon>Lactobacillus</taxon>
    </lineage>
</organism>
<feature type="transmembrane region" description="Helical" evidence="2">
    <location>
        <begin position="134"/>
        <end position="158"/>
    </location>
</feature>
<evidence type="ECO:0000256" key="1">
    <source>
        <dbReference type="ARBA" id="ARBA00023125"/>
    </source>
</evidence>
<keyword evidence="2" id="KW-0472">Membrane</keyword>
<gene>
    <name evidence="4" type="ORF">GYM71_05585</name>
</gene>
<dbReference type="SUPFAM" id="SSF47413">
    <property type="entry name" value="lambda repressor-like DNA-binding domains"/>
    <property type="match status" value="1"/>
</dbReference>
<evidence type="ECO:0000256" key="2">
    <source>
        <dbReference type="SAM" id="Phobius"/>
    </source>
</evidence>
<feature type="transmembrane region" description="Helical" evidence="2">
    <location>
        <begin position="170"/>
        <end position="194"/>
    </location>
</feature>
<sequence length="201" mass="23299">MELGKQIKFYRTKQGFTQEQLANKLLVSRKTISSWENDRSSPDLETLSRLSVIFNITLDDFLHQDITEIKNSKTKYYISLLIYIIVLILTLLSYLRFFGIKTIILYPSIINIAFSIIYLFLFNDWARFKQKKKLILLLVSSFAFLIFNSVITIFNSYLFNSFSNSPSYNLGILLGALITIISITNGSIIVINFYQKLQDLS</sequence>
<dbReference type="CDD" id="cd00093">
    <property type="entry name" value="HTH_XRE"/>
    <property type="match status" value="1"/>
</dbReference>
<dbReference type="InterPro" id="IPR001387">
    <property type="entry name" value="Cro/C1-type_HTH"/>
</dbReference>